<dbReference type="PANTHER" id="PTHR39324">
    <property type="entry name" value="CALCIUM DODECIN"/>
    <property type="match status" value="1"/>
</dbReference>
<name>A0A7W0C7H4_9BACT</name>
<evidence type="ECO:0008006" key="3">
    <source>
        <dbReference type="Google" id="ProtNLM"/>
    </source>
</evidence>
<dbReference type="InterPro" id="IPR009923">
    <property type="entry name" value="Dodecin"/>
</dbReference>
<dbReference type="SUPFAM" id="SSF89807">
    <property type="entry name" value="Dodecin-like"/>
    <property type="match status" value="1"/>
</dbReference>
<reference evidence="1 2" key="1">
    <citation type="submission" date="2020-07" db="EMBL/GenBank/DDBJ databases">
        <title>Genomic Encyclopedia of Type Strains, Phase IV (KMG-IV): sequencing the most valuable type-strain genomes for metagenomic binning, comparative biology and taxonomic classification.</title>
        <authorList>
            <person name="Goeker M."/>
        </authorList>
    </citation>
    <scope>NUCLEOTIDE SEQUENCE [LARGE SCALE GENOMIC DNA]</scope>
    <source>
        <strain evidence="1 2">DSM 17721</strain>
    </source>
</reference>
<keyword evidence="2" id="KW-1185">Reference proteome</keyword>
<dbReference type="InterPro" id="IPR036694">
    <property type="entry name" value="Dodecin-like_sf"/>
</dbReference>
<organism evidence="1 2">
    <name type="scientific">Desulfosalsimonas propionicica</name>
    <dbReference type="NCBI Taxonomy" id="332175"/>
    <lineage>
        <taxon>Bacteria</taxon>
        <taxon>Pseudomonadati</taxon>
        <taxon>Thermodesulfobacteriota</taxon>
        <taxon>Desulfobacteria</taxon>
        <taxon>Desulfobacterales</taxon>
        <taxon>Desulfosalsimonadaceae</taxon>
        <taxon>Desulfosalsimonas</taxon>
    </lineage>
</organism>
<dbReference type="InterPro" id="IPR025543">
    <property type="entry name" value="Dodecin-like"/>
</dbReference>
<dbReference type="Proteomes" id="UP000525298">
    <property type="component" value="Unassembled WGS sequence"/>
</dbReference>
<dbReference type="Gene3D" id="3.30.1660.10">
    <property type="entry name" value="Flavin-binding protein dodecin"/>
    <property type="match status" value="1"/>
</dbReference>
<dbReference type="PANTHER" id="PTHR39324:SF1">
    <property type="entry name" value="CALCIUM DODECIN"/>
    <property type="match status" value="1"/>
</dbReference>
<dbReference type="AlphaFoldDB" id="A0A7W0C7H4"/>
<protein>
    <recommendedName>
        <fullName evidence="3">Transporter</fullName>
    </recommendedName>
</protein>
<dbReference type="Pfam" id="PF07311">
    <property type="entry name" value="Dodecin"/>
    <property type="match status" value="1"/>
</dbReference>
<evidence type="ECO:0000313" key="1">
    <source>
        <dbReference type="EMBL" id="MBA2880584.1"/>
    </source>
</evidence>
<comment type="caution">
    <text evidence="1">The sequence shown here is derived from an EMBL/GenBank/DDBJ whole genome shotgun (WGS) entry which is preliminary data.</text>
</comment>
<proteinExistence type="predicted"/>
<evidence type="ECO:0000313" key="2">
    <source>
        <dbReference type="Proteomes" id="UP000525298"/>
    </source>
</evidence>
<accession>A0A7W0C7H4</accession>
<sequence length="72" mass="7899">MSESVYKFIELVGTSPTSWEEAVKNAVETASKSLRDTRVAEVKDLDVKIEGGKVASFRAVVKLSFKYQTGDA</sequence>
<dbReference type="EMBL" id="JACDUS010000002">
    <property type="protein sequence ID" value="MBA2880584.1"/>
    <property type="molecule type" value="Genomic_DNA"/>
</dbReference>
<gene>
    <name evidence="1" type="ORF">HNR65_000902</name>
</gene>
<dbReference type="RefSeq" id="WP_181550254.1">
    <property type="nucleotide sequence ID" value="NZ_JACDUS010000002.1"/>
</dbReference>